<feature type="region of interest" description="Disordered" evidence="1">
    <location>
        <begin position="185"/>
        <end position="235"/>
    </location>
</feature>
<gene>
    <name evidence="2" type="ORF">NQ315_003864</name>
</gene>
<dbReference type="Proteomes" id="UP001159042">
    <property type="component" value="Unassembled WGS sequence"/>
</dbReference>
<keyword evidence="3" id="KW-1185">Reference proteome</keyword>
<proteinExistence type="predicted"/>
<organism evidence="2 3">
    <name type="scientific">Exocentrus adspersus</name>
    <dbReference type="NCBI Taxonomy" id="1586481"/>
    <lineage>
        <taxon>Eukaryota</taxon>
        <taxon>Metazoa</taxon>
        <taxon>Ecdysozoa</taxon>
        <taxon>Arthropoda</taxon>
        <taxon>Hexapoda</taxon>
        <taxon>Insecta</taxon>
        <taxon>Pterygota</taxon>
        <taxon>Neoptera</taxon>
        <taxon>Endopterygota</taxon>
        <taxon>Coleoptera</taxon>
        <taxon>Polyphaga</taxon>
        <taxon>Cucujiformia</taxon>
        <taxon>Chrysomeloidea</taxon>
        <taxon>Cerambycidae</taxon>
        <taxon>Lamiinae</taxon>
        <taxon>Acanthocinini</taxon>
        <taxon>Exocentrus</taxon>
    </lineage>
</organism>
<feature type="region of interest" description="Disordered" evidence="1">
    <location>
        <begin position="1"/>
        <end position="47"/>
    </location>
</feature>
<evidence type="ECO:0000313" key="2">
    <source>
        <dbReference type="EMBL" id="KAJ8919280.1"/>
    </source>
</evidence>
<name>A0AAV8VZQ6_9CUCU</name>
<comment type="caution">
    <text evidence="2">The sequence shown here is derived from an EMBL/GenBank/DDBJ whole genome shotgun (WGS) entry which is preliminary data.</text>
</comment>
<dbReference type="AlphaFoldDB" id="A0AAV8VZQ6"/>
<sequence>MSRSSYFVSEDKKRGIQHQKNKHKYKSKSVKNEQYVPPKSKGNLGSNWDRYEKENDVQSFQLNSSTDFSILANAPISQGQHFQFKNDKFIAEETDKTPHDLFSLDVSMLNHSILTVPFYERIGIEENYFSKNQIDIMKKNAEDNLLKYKRKYKTYDKFEQERDNTCNNSESQTLNNVDKSDIVDSLRPPKIATSDNNASESMSELTDKVVDSLKPETKPKSEDDLEQWLDDILDD</sequence>
<dbReference type="EMBL" id="JANEYG010000019">
    <property type="protein sequence ID" value="KAJ8919280.1"/>
    <property type="molecule type" value="Genomic_DNA"/>
</dbReference>
<feature type="compositionally biased region" description="Basic and acidic residues" evidence="1">
    <location>
        <begin position="205"/>
        <end position="222"/>
    </location>
</feature>
<protein>
    <submittedName>
        <fullName evidence="2">Uncharacterized protein</fullName>
    </submittedName>
</protein>
<accession>A0AAV8VZQ6</accession>
<dbReference type="InterPro" id="IPR026187">
    <property type="entry name" value="Aven"/>
</dbReference>
<dbReference type="PANTHER" id="PTHR16524:SF2">
    <property type="entry name" value="CELL DEATH REGULATOR AVEN"/>
    <property type="match status" value="1"/>
</dbReference>
<feature type="compositionally biased region" description="Basic residues" evidence="1">
    <location>
        <begin position="15"/>
        <end position="29"/>
    </location>
</feature>
<dbReference type="GO" id="GO:0010972">
    <property type="term" value="P:negative regulation of G2/M transition of mitotic cell cycle"/>
    <property type="evidence" value="ECO:0007669"/>
    <property type="project" value="TreeGrafter"/>
</dbReference>
<evidence type="ECO:0000256" key="1">
    <source>
        <dbReference type="SAM" id="MobiDB-lite"/>
    </source>
</evidence>
<reference evidence="2 3" key="1">
    <citation type="journal article" date="2023" name="Insect Mol. Biol.">
        <title>Genome sequencing provides insights into the evolution of gene families encoding plant cell wall-degrading enzymes in longhorned beetles.</title>
        <authorList>
            <person name="Shin N.R."/>
            <person name="Okamura Y."/>
            <person name="Kirsch R."/>
            <person name="Pauchet Y."/>
        </authorList>
    </citation>
    <scope>NUCLEOTIDE SEQUENCE [LARGE SCALE GENOMIC DNA]</scope>
    <source>
        <strain evidence="2">EAD_L_NR</strain>
    </source>
</reference>
<feature type="compositionally biased region" description="Acidic residues" evidence="1">
    <location>
        <begin position="223"/>
        <end position="235"/>
    </location>
</feature>
<feature type="compositionally biased region" description="Polar residues" evidence="1">
    <location>
        <begin position="193"/>
        <end position="204"/>
    </location>
</feature>
<evidence type="ECO:0000313" key="3">
    <source>
        <dbReference type="Proteomes" id="UP001159042"/>
    </source>
</evidence>
<dbReference type="PANTHER" id="PTHR16524">
    <property type="entry name" value="CELL DEATH REGULATOR AVEN"/>
    <property type="match status" value="1"/>
</dbReference>